<protein>
    <recommendedName>
        <fullName evidence="4">HTH gntR-type domain-containing protein</fullName>
    </recommendedName>
</protein>
<proteinExistence type="predicted"/>
<gene>
    <name evidence="5" type="ORF">AVDCRST_MAG02-3592</name>
</gene>
<dbReference type="PROSITE" id="PS50949">
    <property type="entry name" value="HTH_GNTR"/>
    <property type="match status" value="1"/>
</dbReference>
<dbReference type="InterPro" id="IPR036390">
    <property type="entry name" value="WH_DNA-bd_sf"/>
</dbReference>
<dbReference type="GO" id="GO:0003677">
    <property type="term" value="F:DNA binding"/>
    <property type="evidence" value="ECO:0007669"/>
    <property type="project" value="UniProtKB-KW"/>
</dbReference>
<keyword evidence="1" id="KW-0805">Transcription regulation</keyword>
<dbReference type="AlphaFoldDB" id="A0A6J4R6B5"/>
<evidence type="ECO:0000259" key="4">
    <source>
        <dbReference type="PROSITE" id="PS50949"/>
    </source>
</evidence>
<dbReference type="InterPro" id="IPR050679">
    <property type="entry name" value="Bact_HTH_transcr_reg"/>
</dbReference>
<evidence type="ECO:0000256" key="2">
    <source>
        <dbReference type="ARBA" id="ARBA00023125"/>
    </source>
</evidence>
<feature type="domain" description="HTH gntR-type" evidence="4">
    <location>
        <begin position="21"/>
        <end position="89"/>
    </location>
</feature>
<dbReference type="Gene3D" id="1.10.10.10">
    <property type="entry name" value="Winged helix-like DNA-binding domain superfamily/Winged helix DNA-binding domain"/>
    <property type="match status" value="1"/>
</dbReference>
<evidence type="ECO:0000256" key="3">
    <source>
        <dbReference type="ARBA" id="ARBA00023163"/>
    </source>
</evidence>
<dbReference type="PANTHER" id="PTHR44846">
    <property type="entry name" value="MANNOSYL-D-GLYCERATE TRANSPORT/METABOLISM SYSTEM REPRESSOR MNGR-RELATED"/>
    <property type="match status" value="1"/>
</dbReference>
<organism evidence="5">
    <name type="scientific">uncultured Rubrobacteraceae bacterium</name>
    <dbReference type="NCBI Taxonomy" id="349277"/>
    <lineage>
        <taxon>Bacteria</taxon>
        <taxon>Bacillati</taxon>
        <taxon>Actinomycetota</taxon>
        <taxon>Rubrobacteria</taxon>
        <taxon>Rubrobacterales</taxon>
        <taxon>Rubrobacteraceae</taxon>
        <taxon>environmental samples</taxon>
    </lineage>
</organism>
<dbReference type="SUPFAM" id="SSF46785">
    <property type="entry name" value="Winged helix' DNA-binding domain"/>
    <property type="match status" value="1"/>
</dbReference>
<dbReference type="SUPFAM" id="SSF64288">
    <property type="entry name" value="Chorismate lyase-like"/>
    <property type="match status" value="1"/>
</dbReference>
<dbReference type="Gene3D" id="3.40.1410.10">
    <property type="entry name" value="Chorismate lyase-like"/>
    <property type="match status" value="1"/>
</dbReference>
<dbReference type="EMBL" id="CADCVH010000094">
    <property type="protein sequence ID" value="CAA9465453.1"/>
    <property type="molecule type" value="Genomic_DNA"/>
</dbReference>
<dbReference type="InterPro" id="IPR011663">
    <property type="entry name" value="UTRA"/>
</dbReference>
<dbReference type="PANTHER" id="PTHR44846:SF17">
    <property type="entry name" value="GNTR-FAMILY TRANSCRIPTIONAL REGULATOR"/>
    <property type="match status" value="1"/>
</dbReference>
<dbReference type="SMART" id="SM00345">
    <property type="entry name" value="HTH_GNTR"/>
    <property type="match status" value="1"/>
</dbReference>
<dbReference type="CDD" id="cd07377">
    <property type="entry name" value="WHTH_GntR"/>
    <property type="match status" value="1"/>
</dbReference>
<name>A0A6J4R6B5_9ACTN</name>
<sequence length="268" mass="29247">MSYKGSGGFGIGYRAGGRRDVPLYLQVERRIEDLLLRGRYKAGDRIPPEAELVGSLGVSRVTVRAGLARLAERGVLDRRQGSGTFLIRPPDGARLRSGLEKLETYTVHAERLGVELSSEGLRIEVVGAGPDEVEALEVAQGGPLVRVSRVLLMGGTPAAWMVDFVPENVIGEDRVREHFRPDAMLLDLLVSEGVPVGSSQMSIEAVMIHPEDPIGTKLELEDPSAALSLVQIMYLADGRPVQRSHDTFLPGKLNLHVVRELFEVRKLG</sequence>
<keyword evidence="3" id="KW-0804">Transcription</keyword>
<dbReference type="GO" id="GO:0045892">
    <property type="term" value="P:negative regulation of DNA-templated transcription"/>
    <property type="evidence" value="ECO:0007669"/>
    <property type="project" value="TreeGrafter"/>
</dbReference>
<keyword evidence="2" id="KW-0238">DNA-binding</keyword>
<dbReference type="SMART" id="SM00866">
    <property type="entry name" value="UTRA"/>
    <property type="match status" value="1"/>
</dbReference>
<evidence type="ECO:0000256" key="1">
    <source>
        <dbReference type="ARBA" id="ARBA00023015"/>
    </source>
</evidence>
<dbReference type="Pfam" id="PF00392">
    <property type="entry name" value="GntR"/>
    <property type="match status" value="1"/>
</dbReference>
<dbReference type="InterPro" id="IPR028978">
    <property type="entry name" value="Chorismate_lyase_/UTRA_dom_sf"/>
</dbReference>
<dbReference type="Pfam" id="PF07702">
    <property type="entry name" value="UTRA"/>
    <property type="match status" value="1"/>
</dbReference>
<dbReference type="GO" id="GO:0003700">
    <property type="term" value="F:DNA-binding transcription factor activity"/>
    <property type="evidence" value="ECO:0007669"/>
    <property type="project" value="InterPro"/>
</dbReference>
<evidence type="ECO:0000313" key="5">
    <source>
        <dbReference type="EMBL" id="CAA9465453.1"/>
    </source>
</evidence>
<dbReference type="InterPro" id="IPR000524">
    <property type="entry name" value="Tscrpt_reg_HTH_GntR"/>
</dbReference>
<accession>A0A6J4R6B5</accession>
<dbReference type="InterPro" id="IPR036388">
    <property type="entry name" value="WH-like_DNA-bd_sf"/>
</dbReference>
<reference evidence="5" key="1">
    <citation type="submission" date="2020-02" db="EMBL/GenBank/DDBJ databases">
        <authorList>
            <person name="Meier V. D."/>
        </authorList>
    </citation>
    <scope>NUCLEOTIDE SEQUENCE</scope>
    <source>
        <strain evidence="5">AVDCRST_MAG02</strain>
    </source>
</reference>
<dbReference type="PRINTS" id="PR00035">
    <property type="entry name" value="HTHGNTR"/>
</dbReference>